<protein>
    <submittedName>
        <fullName evidence="1">Uncharacterized protein</fullName>
    </submittedName>
</protein>
<dbReference type="KEGG" id="smo:SELMODRAFT_416889"/>
<dbReference type="EMBL" id="GL377597">
    <property type="protein sequence ID" value="EFJ21969.1"/>
    <property type="molecule type" value="Genomic_DNA"/>
</dbReference>
<gene>
    <name evidence="1" type="ORF">SELMODRAFT_416889</name>
</gene>
<proteinExistence type="predicted"/>
<dbReference type="InParanoid" id="D8S0Q4"/>
<keyword evidence="2" id="KW-1185">Reference proteome</keyword>
<evidence type="ECO:0000313" key="1">
    <source>
        <dbReference type="EMBL" id="EFJ21969.1"/>
    </source>
</evidence>
<sequence>MPAVVVLRKGQLLQTYSDQGLTVGDVLDDLRESGFVGHLEDEHGKLLRRYVLVGGSTYNFVEKQGATWFDLHLRVPSPSAFAADPEAMMRYLGGDDPIYDLGRTSAAIPLPLTVEAFALYVQGLKFRVLDALDWSFVSKVMGMSRFFENETQRQSAFLECTEDYLRATCAGVQLRFTESVKRKGMPDIKIEALVLGEWITICMIEVKDADHLSILSRALGSIGDAVKSLVAFYAGVTRSLPPVRAAEVEWPYAITRLQQQGAVIVQTTLSRSFLRAMNKQLLFGVELKGNRRIVKFCQRYGTAIHQQWAAEGFAPSFTWRTLAGGWLMIDMELCSQDDGWVSLMALDPNSWSVGDNAANEYRLQPEEWEVCKQKVLEVFKLKNKCRMG</sequence>
<reference evidence="1 2" key="1">
    <citation type="journal article" date="2011" name="Science">
        <title>The Selaginella genome identifies genetic changes associated with the evolution of vascular plants.</title>
        <authorList>
            <person name="Banks J.A."/>
            <person name="Nishiyama T."/>
            <person name="Hasebe M."/>
            <person name="Bowman J.L."/>
            <person name="Gribskov M."/>
            <person name="dePamphilis C."/>
            <person name="Albert V.A."/>
            <person name="Aono N."/>
            <person name="Aoyama T."/>
            <person name="Ambrose B.A."/>
            <person name="Ashton N.W."/>
            <person name="Axtell M.J."/>
            <person name="Barker E."/>
            <person name="Barker M.S."/>
            <person name="Bennetzen J.L."/>
            <person name="Bonawitz N.D."/>
            <person name="Chapple C."/>
            <person name="Cheng C."/>
            <person name="Correa L.G."/>
            <person name="Dacre M."/>
            <person name="DeBarry J."/>
            <person name="Dreyer I."/>
            <person name="Elias M."/>
            <person name="Engstrom E.M."/>
            <person name="Estelle M."/>
            <person name="Feng L."/>
            <person name="Finet C."/>
            <person name="Floyd S.K."/>
            <person name="Frommer W.B."/>
            <person name="Fujita T."/>
            <person name="Gramzow L."/>
            <person name="Gutensohn M."/>
            <person name="Harholt J."/>
            <person name="Hattori M."/>
            <person name="Heyl A."/>
            <person name="Hirai T."/>
            <person name="Hiwatashi Y."/>
            <person name="Ishikawa M."/>
            <person name="Iwata M."/>
            <person name="Karol K.G."/>
            <person name="Koehler B."/>
            <person name="Kolukisaoglu U."/>
            <person name="Kubo M."/>
            <person name="Kurata T."/>
            <person name="Lalonde S."/>
            <person name="Li K."/>
            <person name="Li Y."/>
            <person name="Litt A."/>
            <person name="Lyons E."/>
            <person name="Manning G."/>
            <person name="Maruyama T."/>
            <person name="Michael T.P."/>
            <person name="Mikami K."/>
            <person name="Miyazaki S."/>
            <person name="Morinaga S."/>
            <person name="Murata T."/>
            <person name="Mueller-Roeber B."/>
            <person name="Nelson D.R."/>
            <person name="Obara M."/>
            <person name="Oguri Y."/>
            <person name="Olmstead R.G."/>
            <person name="Onodera N."/>
            <person name="Petersen B.L."/>
            <person name="Pils B."/>
            <person name="Prigge M."/>
            <person name="Rensing S.A."/>
            <person name="Riano-Pachon D.M."/>
            <person name="Roberts A.W."/>
            <person name="Sato Y."/>
            <person name="Scheller H.V."/>
            <person name="Schulz B."/>
            <person name="Schulz C."/>
            <person name="Shakirov E.V."/>
            <person name="Shibagaki N."/>
            <person name="Shinohara N."/>
            <person name="Shippen D.E."/>
            <person name="Soerensen I."/>
            <person name="Sotooka R."/>
            <person name="Sugimoto N."/>
            <person name="Sugita M."/>
            <person name="Sumikawa N."/>
            <person name="Tanurdzic M."/>
            <person name="Theissen G."/>
            <person name="Ulvskov P."/>
            <person name="Wakazuki S."/>
            <person name="Weng J.K."/>
            <person name="Willats W.W."/>
            <person name="Wipf D."/>
            <person name="Wolf P.G."/>
            <person name="Yang L."/>
            <person name="Zimmer A.D."/>
            <person name="Zhu Q."/>
            <person name="Mitros T."/>
            <person name="Hellsten U."/>
            <person name="Loque D."/>
            <person name="Otillar R."/>
            <person name="Salamov A."/>
            <person name="Schmutz J."/>
            <person name="Shapiro H."/>
            <person name="Lindquist E."/>
            <person name="Lucas S."/>
            <person name="Rokhsar D."/>
            <person name="Grigoriev I.V."/>
        </authorList>
    </citation>
    <scope>NUCLEOTIDE SEQUENCE [LARGE SCALE GENOMIC DNA]</scope>
</reference>
<dbReference type="AlphaFoldDB" id="D8S0Q4"/>
<dbReference type="Gramene" id="EFJ21969">
    <property type="protein sequence ID" value="EFJ21969"/>
    <property type="gene ID" value="SELMODRAFT_416889"/>
</dbReference>
<accession>D8S0Q4</accession>
<organism evidence="2">
    <name type="scientific">Selaginella moellendorffii</name>
    <name type="common">Spikemoss</name>
    <dbReference type="NCBI Taxonomy" id="88036"/>
    <lineage>
        <taxon>Eukaryota</taxon>
        <taxon>Viridiplantae</taxon>
        <taxon>Streptophyta</taxon>
        <taxon>Embryophyta</taxon>
        <taxon>Tracheophyta</taxon>
        <taxon>Lycopodiopsida</taxon>
        <taxon>Selaginellales</taxon>
        <taxon>Selaginellaceae</taxon>
        <taxon>Selaginella</taxon>
    </lineage>
</organism>
<name>D8S0Q4_SELML</name>
<dbReference type="HOGENOM" id="CLU_572931_0_0_1"/>
<dbReference type="Proteomes" id="UP000001514">
    <property type="component" value="Unassembled WGS sequence"/>
</dbReference>
<evidence type="ECO:0000313" key="2">
    <source>
        <dbReference type="Proteomes" id="UP000001514"/>
    </source>
</evidence>